<comment type="caution">
    <text evidence="8">The sequence shown here is derived from an EMBL/GenBank/DDBJ whole genome shotgun (WGS) entry which is preliminary data.</text>
</comment>
<evidence type="ECO:0000259" key="6">
    <source>
        <dbReference type="Pfam" id="PF24859"/>
    </source>
</evidence>
<proteinExistence type="inferred from homology"/>
<accession>A0A2V2BE10</accession>
<dbReference type="Pfam" id="PF24859">
    <property type="entry name" value="FdhE_central"/>
    <property type="match status" value="1"/>
</dbReference>
<evidence type="ECO:0000259" key="7">
    <source>
        <dbReference type="Pfam" id="PF24860"/>
    </source>
</evidence>
<reference evidence="8 9" key="1">
    <citation type="submission" date="2018-05" db="EMBL/GenBank/DDBJ databases">
        <title>Genomic Encyclopedia of Type Strains, Phase IV (KMG-V): Genome sequencing to study the core and pangenomes of soil and plant-associated prokaryotes.</title>
        <authorList>
            <person name="Whitman W."/>
        </authorList>
    </citation>
    <scope>NUCLEOTIDE SEQUENCE [LARGE SCALE GENOMIC DNA]</scope>
    <source>
        <strain evidence="8 9">PNA 200-10</strain>
    </source>
</reference>
<dbReference type="GO" id="GO:0005829">
    <property type="term" value="C:cytosol"/>
    <property type="evidence" value="ECO:0007669"/>
    <property type="project" value="TreeGrafter"/>
</dbReference>
<dbReference type="AlphaFoldDB" id="A0A2V2BE10"/>
<feature type="domain" description="FdhE C-terminal" evidence="7">
    <location>
        <begin position="307"/>
        <end position="382"/>
    </location>
</feature>
<comment type="similarity">
    <text evidence="3 4">Belongs to the FdhE family.</text>
</comment>
<evidence type="ECO:0000259" key="5">
    <source>
        <dbReference type="Pfam" id="PF04216"/>
    </source>
</evidence>
<dbReference type="Proteomes" id="UP000245981">
    <property type="component" value="Unassembled WGS sequence"/>
</dbReference>
<feature type="domain" description="FdhE N-terminal" evidence="5">
    <location>
        <begin position="101"/>
        <end position="263"/>
    </location>
</feature>
<evidence type="ECO:0000313" key="8">
    <source>
        <dbReference type="EMBL" id="PWK94893.1"/>
    </source>
</evidence>
<keyword evidence="2 4" id="KW-0963">Cytoplasm</keyword>
<name>A0A2V2BE10_9GAMM</name>
<dbReference type="HAMAP" id="MF_00611">
    <property type="entry name" value="FdeH"/>
    <property type="match status" value="1"/>
</dbReference>
<dbReference type="InterPro" id="IPR006452">
    <property type="entry name" value="Formate_DH_accessory"/>
</dbReference>
<dbReference type="GO" id="GO:0051604">
    <property type="term" value="P:protein maturation"/>
    <property type="evidence" value="ECO:0007669"/>
    <property type="project" value="TreeGrafter"/>
</dbReference>
<dbReference type="NCBIfam" id="TIGR01562">
    <property type="entry name" value="FdhE"/>
    <property type="match status" value="1"/>
</dbReference>
<evidence type="ECO:0000256" key="2">
    <source>
        <dbReference type="ARBA" id="ARBA00022490"/>
    </source>
</evidence>
<dbReference type="FunFam" id="3.90.1670.10:FF:000001">
    <property type="entry name" value="Protein FdhE"/>
    <property type="match status" value="1"/>
</dbReference>
<dbReference type="STRING" id="574096.HA38_13285"/>
<dbReference type="InterPro" id="IPR056774">
    <property type="entry name" value="FdhE_N"/>
</dbReference>
<comment type="function">
    <text evidence="4">Necessary for formate dehydrogenase activity.</text>
</comment>
<dbReference type="SUPFAM" id="SSF144020">
    <property type="entry name" value="FdhE-like"/>
    <property type="match status" value="1"/>
</dbReference>
<evidence type="ECO:0000256" key="4">
    <source>
        <dbReference type="HAMAP-Rule" id="MF_00611"/>
    </source>
</evidence>
<dbReference type="CDD" id="cd16341">
    <property type="entry name" value="FdhE"/>
    <property type="match status" value="1"/>
</dbReference>
<dbReference type="InterPro" id="IPR056797">
    <property type="entry name" value="FdhE_central"/>
</dbReference>
<evidence type="ECO:0000256" key="1">
    <source>
        <dbReference type="ARBA" id="ARBA00004496"/>
    </source>
</evidence>
<gene>
    <name evidence="4" type="primary">fdhE</name>
    <name evidence="8" type="ORF">C7431_109108</name>
</gene>
<dbReference type="InterPro" id="IPR024064">
    <property type="entry name" value="FdhE-like_sf"/>
</dbReference>
<evidence type="ECO:0000256" key="3">
    <source>
        <dbReference type="ARBA" id="ARBA00061033"/>
    </source>
</evidence>
<protein>
    <recommendedName>
        <fullName evidence="4">Protein FdhE homolog</fullName>
    </recommendedName>
</protein>
<sequence length="386" mass="43288">MGCYDQPVGSDRGIQPCRGLLTHKYDCFDVSSRRDKLREQKEQTDKSAHVNMARVSTENPILAGVVSSVISQQNRKMPSMSIRIIPQDQLEKSEKNPAETIPPLLFPRLKNLYSRRAARLRDLAAKNPLGDYLRFAAVIAQAQEIVLYDHPLQMNLHARLVQSNQEAKPPLDIHTLPRDTHWHRLLHSLIAELKPEMSGQALAVLENLEKASATELETMASALFAGEYAQVSSDKAPFIWAALSIYWAQMAALIPGKAQAEMGNQRQFCPVCNSMPVASMVHMGSHEGARYLHCNLCESEWYVVRSKCTNCEQSRDLHYWSLDSEHAAVKAESCGDCGSYLKMLYQEKNPAMEPVADDLASLVLDARMEQEGFARSSLNPFMFPGE</sequence>
<dbReference type="PANTHER" id="PTHR37689:SF1">
    <property type="entry name" value="PROTEIN FDHE"/>
    <property type="match status" value="1"/>
</dbReference>
<dbReference type="Gene3D" id="3.90.1670.10">
    <property type="entry name" value="FdhE-like domain"/>
    <property type="match status" value="1"/>
</dbReference>
<evidence type="ECO:0000313" key="9">
    <source>
        <dbReference type="Proteomes" id="UP000245981"/>
    </source>
</evidence>
<feature type="domain" description="FdhE central" evidence="6">
    <location>
        <begin position="268"/>
        <end position="305"/>
    </location>
</feature>
<dbReference type="PANTHER" id="PTHR37689">
    <property type="entry name" value="PROTEIN FDHE"/>
    <property type="match status" value="1"/>
</dbReference>
<dbReference type="GO" id="GO:0008199">
    <property type="term" value="F:ferric iron binding"/>
    <property type="evidence" value="ECO:0007669"/>
    <property type="project" value="TreeGrafter"/>
</dbReference>
<dbReference type="NCBIfam" id="NF002925">
    <property type="entry name" value="PRK03564.1"/>
    <property type="match status" value="1"/>
</dbReference>
<comment type="subcellular location">
    <subcellularLocation>
        <location evidence="1 4">Cytoplasm</location>
    </subcellularLocation>
</comment>
<dbReference type="EMBL" id="QGHF01000009">
    <property type="protein sequence ID" value="PWK94893.1"/>
    <property type="molecule type" value="Genomic_DNA"/>
</dbReference>
<dbReference type="Pfam" id="PF24860">
    <property type="entry name" value="FdhE_C"/>
    <property type="match status" value="1"/>
</dbReference>
<organism evidence="8 9">
    <name type="scientific">Pantoea allii</name>
    <dbReference type="NCBI Taxonomy" id="574096"/>
    <lineage>
        <taxon>Bacteria</taxon>
        <taxon>Pseudomonadati</taxon>
        <taxon>Pseudomonadota</taxon>
        <taxon>Gammaproteobacteria</taxon>
        <taxon>Enterobacterales</taxon>
        <taxon>Erwiniaceae</taxon>
        <taxon>Pantoea</taxon>
    </lineage>
</organism>
<dbReference type="InterPro" id="IPR056796">
    <property type="entry name" value="FdhE_C"/>
</dbReference>
<dbReference type="Pfam" id="PF04216">
    <property type="entry name" value="FdhE_N"/>
    <property type="match status" value="1"/>
</dbReference>